<keyword evidence="2" id="KW-1185">Reference proteome</keyword>
<name>A0ABD1XGH4_9MARC</name>
<evidence type="ECO:0000313" key="1">
    <source>
        <dbReference type="EMBL" id="KAL2607788.1"/>
    </source>
</evidence>
<organism evidence="1 2">
    <name type="scientific">Riccia fluitans</name>
    <dbReference type="NCBI Taxonomy" id="41844"/>
    <lineage>
        <taxon>Eukaryota</taxon>
        <taxon>Viridiplantae</taxon>
        <taxon>Streptophyta</taxon>
        <taxon>Embryophyta</taxon>
        <taxon>Marchantiophyta</taxon>
        <taxon>Marchantiopsida</taxon>
        <taxon>Marchantiidae</taxon>
        <taxon>Marchantiales</taxon>
        <taxon>Ricciaceae</taxon>
        <taxon>Riccia</taxon>
    </lineage>
</organism>
<proteinExistence type="predicted"/>
<evidence type="ECO:0008006" key="3">
    <source>
        <dbReference type="Google" id="ProtNLM"/>
    </source>
</evidence>
<evidence type="ECO:0000313" key="2">
    <source>
        <dbReference type="Proteomes" id="UP001605036"/>
    </source>
</evidence>
<protein>
    <recommendedName>
        <fullName evidence="3">Secreted protein</fullName>
    </recommendedName>
</protein>
<comment type="caution">
    <text evidence="1">The sequence shown here is derived from an EMBL/GenBank/DDBJ whole genome shotgun (WGS) entry which is preliminary data.</text>
</comment>
<gene>
    <name evidence="1" type="ORF">R1flu_026361</name>
</gene>
<reference evidence="1 2" key="1">
    <citation type="submission" date="2024-09" db="EMBL/GenBank/DDBJ databases">
        <title>Chromosome-scale assembly of Riccia fluitans.</title>
        <authorList>
            <person name="Paukszto L."/>
            <person name="Sawicki J."/>
            <person name="Karawczyk K."/>
            <person name="Piernik-Szablinska J."/>
            <person name="Szczecinska M."/>
            <person name="Mazdziarz M."/>
        </authorList>
    </citation>
    <scope>NUCLEOTIDE SEQUENCE [LARGE SCALE GENOMIC DNA]</scope>
    <source>
        <strain evidence="1">Rf_01</strain>
        <tissue evidence="1">Aerial parts of the thallus</tissue>
    </source>
</reference>
<dbReference type="AlphaFoldDB" id="A0ABD1XGH4"/>
<dbReference type="EMBL" id="JBHFFA010000008">
    <property type="protein sequence ID" value="KAL2607788.1"/>
    <property type="molecule type" value="Genomic_DNA"/>
</dbReference>
<sequence>MKYWKLALRCLQVRQLVQVARWILEKISVTVHYPSKTVIECPTRLVLCLVVHFLKDPGRCNPQSEERPDACTSLMPVCHTSLLSDS</sequence>
<accession>A0ABD1XGH4</accession>
<dbReference type="Proteomes" id="UP001605036">
    <property type="component" value="Unassembled WGS sequence"/>
</dbReference>